<evidence type="ECO:0000313" key="4">
    <source>
        <dbReference type="Proteomes" id="UP000444721"/>
    </source>
</evidence>
<dbReference type="OMA" id="PWEYYLH"/>
<feature type="region of interest" description="Disordered" evidence="2">
    <location>
        <begin position="1"/>
        <end position="43"/>
    </location>
</feature>
<comment type="caution">
    <text evidence="3">The sequence shown here is derived from an EMBL/GenBank/DDBJ whole genome shotgun (WGS) entry which is preliminary data.</text>
</comment>
<feature type="compositionally biased region" description="Basic and acidic residues" evidence="2">
    <location>
        <begin position="502"/>
        <end position="522"/>
    </location>
</feature>
<dbReference type="OrthoDB" id="10510850at2759"/>
<feature type="compositionally biased region" description="Low complexity" evidence="2">
    <location>
        <begin position="613"/>
        <end position="632"/>
    </location>
</feature>
<dbReference type="VEuPathDB" id="AmoebaDB:NfTy_092090"/>
<feature type="compositionally biased region" description="Basic and acidic residues" evidence="2">
    <location>
        <begin position="602"/>
        <end position="612"/>
    </location>
</feature>
<feature type="compositionally biased region" description="Low complexity" evidence="2">
    <location>
        <begin position="10"/>
        <end position="35"/>
    </location>
</feature>
<reference evidence="3 4" key="1">
    <citation type="journal article" date="2019" name="Sci. Rep.">
        <title>Nanopore sequencing improves the draft genome of the human pathogenic amoeba Naegleria fowleri.</title>
        <authorList>
            <person name="Liechti N."/>
            <person name="Schurch N."/>
            <person name="Bruggmann R."/>
            <person name="Wittwer M."/>
        </authorList>
    </citation>
    <scope>NUCLEOTIDE SEQUENCE [LARGE SCALE GENOMIC DNA]</scope>
    <source>
        <strain evidence="3 4">ATCC 30894</strain>
    </source>
</reference>
<name>A0A6A5BFJ6_NAEFO</name>
<keyword evidence="4" id="KW-1185">Reference proteome</keyword>
<keyword evidence="1" id="KW-0175">Coiled coil</keyword>
<feature type="region of interest" description="Disordered" evidence="2">
    <location>
        <begin position="406"/>
        <end position="572"/>
    </location>
</feature>
<dbReference type="GeneID" id="68115328"/>
<feature type="compositionally biased region" description="Low complexity" evidence="2">
    <location>
        <begin position="433"/>
        <end position="442"/>
    </location>
</feature>
<dbReference type="AlphaFoldDB" id="A0A6A5BFJ6"/>
<gene>
    <name evidence="3" type="ORF">FDP41_008110</name>
</gene>
<proteinExistence type="predicted"/>
<dbReference type="RefSeq" id="XP_044558119.1">
    <property type="nucleotide sequence ID" value="XM_044711929.1"/>
</dbReference>
<dbReference type="VEuPathDB" id="AmoebaDB:FDP41_008110"/>
<dbReference type="VEuPathDB" id="AmoebaDB:NF0055390"/>
<feature type="compositionally biased region" description="Polar residues" evidence="2">
    <location>
        <begin position="443"/>
        <end position="456"/>
    </location>
</feature>
<sequence>MQEQESRRAGGFSSFYYSEGGSNNNTNSNHQENGGTSQLSGSYHGRGLRISGISYFTPVSAATSQTPMTCSSEPYSYTYDPVRGGFLSTNEARDGCGLGSGAYTAAMNRLGEQTQWKRQTESEANCCSRCSACSSSKDTPKWQLSREEIELKNNAVQGRDLLERYKIQDEKQFRPYSPDTKSLLSGLVGYKGESIDTSRPSYKSYRSSEFTKIDTAPYEKQFDTDKENNQGSYFHQHNTYPKSKKPYETHTIYMNTNPISIKSVTLNSKYDPAARYERNPDEPNNFFKRVRMGRLYADKTPWEYYLHYDENDHARDSYQTLKTRMDEYNSKIQSKENRKNQIVMDTDEFRKMVDNLTKKNVSSQETQTSEDLGENNMDVPTKSSLPSPVVIPSAMNAQTMVMEEELTSSTAGSFSKGSLPKQKNKKKKESKKNNYSSTTTRSDLVSSPGCSITTATNRRKSPSTAPPTSTPTSRLNQLSDAEIPKSKHPRVITAKSSHSKKSKQDLTKKSDGKTKTLTKPERINTTSSYYSNCSSSSSINSKSTRSSLITEVPPTKNHGRKNPVSSSSDNRFMKSMKRIQSAKKKAETVDKYIHLLASPEKQLVRQRMDSSSRHSSPSSKSTKSVCSSSMTTTSARLNDDLNSSQFSKEYDEICSVLPSTVSTAVATSKTVQKCFDDVLKYFEKHKFDSALKENASDLEDVTLSEFSEDTDILAKYHSSDYEDQEEGEALEDISEISEDDSYDEFTQDTENLMLNASSLSISSNCSIDTISMSSSRDDLSLVISRNL</sequence>
<evidence type="ECO:0000256" key="2">
    <source>
        <dbReference type="SAM" id="MobiDB-lite"/>
    </source>
</evidence>
<evidence type="ECO:0000256" key="1">
    <source>
        <dbReference type="SAM" id="Coils"/>
    </source>
</evidence>
<feature type="coiled-coil region" evidence="1">
    <location>
        <begin position="311"/>
        <end position="345"/>
    </location>
</feature>
<dbReference type="EMBL" id="VFQX01000060">
    <property type="protein sequence ID" value="KAF0973406.1"/>
    <property type="molecule type" value="Genomic_DNA"/>
</dbReference>
<dbReference type="Proteomes" id="UP000444721">
    <property type="component" value="Unassembled WGS sequence"/>
</dbReference>
<evidence type="ECO:0000313" key="3">
    <source>
        <dbReference type="EMBL" id="KAF0973406.1"/>
    </source>
</evidence>
<feature type="region of interest" description="Disordered" evidence="2">
    <location>
        <begin position="356"/>
        <end position="389"/>
    </location>
</feature>
<feature type="compositionally biased region" description="Polar residues" evidence="2">
    <location>
        <begin position="358"/>
        <end position="370"/>
    </location>
</feature>
<feature type="compositionally biased region" description="Low complexity" evidence="2">
    <location>
        <begin position="524"/>
        <end position="547"/>
    </location>
</feature>
<organism evidence="3 4">
    <name type="scientific">Naegleria fowleri</name>
    <name type="common">Brain eating amoeba</name>
    <dbReference type="NCBI Taxonomy" id="5763"/>
    <lineage>
        <taxon>Eukaryota</taxon>
        <taxon>Discoba</taxon>
        <taxon>Heterolobosea</taxon>
        <taxon>Tetramitia</taxon>
        <taxon>Eutetramitia</taxon>
        <taxon>Vahlkampfiidae</taxon>
        <taxon>Naegleria</taxon>
    </lineage>
</organism>
<protein>
    <submittedName>
        <fullName evidence="3">Uncharacterized protein</fullName>
    </submittedName>
</protein>
<feature type="region of interest" description="Disordered" evidence="2">
    <location>
        <begin position="600"/>
        <end position="632"/>
    </location>
</feature>
<accession>A0A6A5BFJ6</accession>